<keyword evidence="2" id="KW-1185">Reference proteome</keyword>
<evidence type="ECO:0000313" key="2">
    <source>
        <dbReference type="Proteomes" id="UP000193642"/>
    </source>
</evidence>
<protein>
    <submittedName>
        <fullName evidence="1">Uncharacterized protein</fullName>
    </submittedName>
</protein>
<proteinExistence type="predicted"/>
<evidence type="ECO:0000313" key="1">
    <source>
        <dbReference type="EMBL" id="ORY46319.1"/>
    </source>
</evidence>
<reference evidence="1 2" key="1">
    <citation type="submission" date="2016-07" db="EMBL/GenBank/DDBJ databases">
        <title>Pervasive Adenine N6-methylation of Active Genes in Fungi.</title>
        <authorList>
            <consortium name="DOE Joint Genome Institute"/>
            <person name="Mondo S.J."/>
            <person name="Dannebaum R.O."/>
            <person name="Kuo R.C."/>
            <person name="Labutti K."/>
            <person name="Haridas S."/>
            <person name="Kuo A."/>
            <person name="Salamov A."/>
            <person name="Ahrendt S.R."/>
            <person name="Lipzen A."/>
            <person name="Sullivan W."/>
            <person name="Andreopoulos W.B."/>
            <person name="Clum A."/>
            <person name="Lindquist E."/>
            <person name="Daum C."/>
            <person name="Ramamoorthy G.K."/>
            <person name="Gryganskyi A."/>
            <person name="Culley D."/>
            <person name="Magnuson J.K."/>
            <person name="James T.Y."/>
            <person name="O'Malley M.A."/>
            <person name="Stajich J.E."/>
            <person name="Spatafora J.W."/>
            <person name="Visel A."/>
            <person name="Grigoriev I.V."/>
        </authorList>
    </citation>
    <scope>NUCLEOTIDE SEQUENCE [LARGE SCALE GENOMIC DNA]</scope>
    <source>
        <strain evidence="1 2">JEL800</strain>
    </source>
</reference>
<organism evidence="1 2">
    <name type="scientific">Rhizoclosmatium globosum</name>
    <dbReference type="NCBI Taxonomy" id="329046"/>
    <lineage>
        <taxon>Eukaryota</taxon>
        <taxon>Fungi</taxon>
        <taxon>Fungi incertae sedis</taxon>
        <taxon>Chytridiomycota</taxon>
        <taxon>Chytridiomycota incertae sedis</taxon>
        <taxon>Chytridiomycetes</taxon>
        <taxon>Chytridiales</taxon>
        <taxon>Chytriomycetaceae</taxon>
        <taxon>Rhizoclosmatium</taxon>
    </lineage>
</organism>
<accession>A0A1Y2CH09</accession>
<dbReference type="AlphaFoldDB" id="A0A1Y2CH09"/>
<dbReference type="Proteomes" id="UP000193642">
    <property type="component" value="Unassembled WGS sequence"/>
</dbReference>
<sequence length="418" mass="47825">MMDESTQLCVRVVENTRRLNTTVASAIEQLGLGFGILANIGVNPSHMNILVVSMSPSLFYWSGIIYSHEHLETYVTLTASSLKFLHLSLMTLLAVETPMVYEQLLQATEHTLCSVLTGRIPESCNAKHGLALHLLATMLYELGPNKTSSLNYNPHVSALRPQLAPKLEAAFNQSITQIYVCKLLLNLAFTRLGAKYLVEVNPKLVESMVKEYPASFTEPLLLSLCRHDSLSYEVHIFTSLILSECDKELNHLNMRGYIATYHRMTQIVLKSSRGATWFGHPQNRTKHIKVAIESIKFFLKREEYFEALIVVNCLARLAHQRSSDMHAEFRFQSRNYNELQSELMKVWTYEEQERTELEETFKNVLQKVVQEIGRHDNMEDVTTMIFQSAQSVVQDEGLKYLVCKSLTQFLAQMNPQRR</sequence>
<gene>
    <name evidence="1" type="ORF">BCR33DRAFT_809953</name>
</gene>
<comment type="caution">
    <text evidence="1">The sequence shown here is derived from an EMBL/GenBank/DDBJ whole genome shotgun (WGS) entry which is preliminary data.</text>
</comment>
<dbReference type="EMBL" id="MCGO01000016">
    <property type="protein sequence ID" value="ORY46319.1"/>
    <property type="molecule type" value="Genomic_DNA"/>
</dbReference>
<name>A0A1Y2CH09_9FUNG</name>